<dbReference type="SMART" id="SM00239">
    <property type="entry name" value="C2"/>
    <property type="match status" value="1"/>
</dbReference>
<dbReference type="EMBL" id="JAFHDT010000010">
    <property type="protein sequence ID" value="KAI7805104.1"/>
    <property type="molecule type" value="Genomic_DNA"/>
</dbReference>
<dbReference type="Proteomes" id="UP001059041">
    <property type="component" value="Linkage Group LG10"/>
</dbReference>
<dbReference type="FunFam" id="2.60.40.150:FF:000030">
    <property type="entry name" value="Phospholipase A2"/>
    <property type="match status" value="1"/>
</dbReference>
<evidence type="ECO:0000259" key="11">
    <source>
        <dbReference type="PROSITE" id="PS50004"/>
    </source>
</evidence>
<dbReference type="SMART" id="SM00022">
    <property type="entry name" value="PLAc"/>
    <property type="match status" value="1"/>
</dbReference>
<evidence type="ECO:0000256" key="6">
    <source>
        <dbReference type="ARBA" id="ARBA00022837"/>
    </source>
</evidence>
<dbReference type="GO" id="GO:0046475">
    <property type="term" value="P:glycerophospholipid catabolic process"/>
    <property type="evidence" value="ECO:0007669"/>
    <property type="project" value="TreeGrafter"/>
</dbReference>
<comment type="subcellular location">
    <subcellularLocation>
        <location evidence="1">Cytoplasm</location>
    </subcellularLocation>
</comment>
<evidence type="ECO:0000256" key="5">
    <source>
        <dbReference type="ARBA" id="ARBA00022801"/>
    </source>
</evidence>
<organism evidence="13 14">
    <name type="scientific">Triplophysa rosa</name>
    <name type="common">Cave loach</name>
    <dbReference type="NCBI Taxonomy" id="992332"/>
    <lineage>
        <taxon>Eukaryota</taxon>
        <taxon>Metazoa</taxon>
        <taxon>Chordata</taxon>
        <taxon>Craniata</taxon>
        <taxon>Vertebrata</taxon>
        <taxon>Euteleostomi</taxon>
        <taxon>Actinopterygii</taxon>
        <taxon>Neopterygii</taxon>
        <taxon>Teleostei</taxon>
        <taxon>Ostariophysi</taxon>
        <taxon>Cypriniformes</taxon>
        <taxon>Nemacheilidae</taxon>
        <taxon>Triplophysa</taxon>
    </lineage>
</organism>
<evidence type="ECO:0000256" key="7">
    <source>
        <dbReference type="ARBA" id="ARBA00022963"/>
    </source>
</evidence>
<comment type="caution">
    <text evidence="13">The sequence shown here is derived from an EMBL/GenBank/DDBJ whole genome shotgun (WGS) entry which is preliminary data.</text>
</comment>
<comment type="domain">
    <text evidence="10">The N-terminal C2 domain associates with lipid membranes upon calcium binding.</text>
</comment>
<evidence type="ECO:0000259" key="12">
    <source>
        <dbReference type="PROSITE" id="PS51210"/>
    </source>
</evidence>
<sequence length="829" mass="93751">CALQQRQRIAQMPRKLFWIKESAKCREVKPYWNLSVTVLHGHIKKSYDYWSESDCYVILNLPTASARTYRTKTVANSNKPVWNETFHFRVQSNVKNILEFQIYDNDPYMRDDQITTVLFDIDNLTLEKKEKKCLILNDTTKDELWVEFEITNSSEVPSPIMTNGVLVAGPFCELKVGVDKLPNTEAIQNMVLKLKGAFKEDHLILNEDNPKFMKMLHFYINRNLETELNLTPESGMFSENFVQTETNQVDGANPKYEDTGSSIALKPLPAKQQMRVSLQLGQEKVDVELNTDDCGAEDLDVRLGFDISTEEKTFLVKRRKVVSQALQRALNLTSPSEPSKVPVVAVVCSGGGTRAMTGTYGSLKGLKELQLLDAVSYITGVSGSTWALSTLYSDPNWSKTDIVKITESAKKEISKSTFSIFSRDQLWYYKEKMEEKEKEGHLVSLIDMWGLAIEYLIQGKNPMGTLSEMQKTLSDGQNPLPIFTAVNMKDGKSESTTEAEWCEFTPYEVGISKYGAFVPAQNFGSGYYLGHMVKKLPETNLSFLLGIWSSVFSLNLTKIWGLTTGIGPSWAPRTGEEASDTNTANKAKSLGMSFVSPVTDTAKMLSGFMNSRPIISQMFNFLRGLQLHRDYNENSGFITWKEKHPDAFPNTLTPVDPLLSLVDAGFAINSGFPPVVGSQRHADVIISLNYSWDQDQFMVLKQTHKYCSDRKIPFPKIDFNKLESVPLKEVYMFEEKENQEAPIVLHFPLVNVTFKQFKAPGVKRVGEKELKEGAVNVDFKSDSCPYVTHKITYTPEDFDKLVSLTSYNIINNKDIILKVLNKVVNRKSK</sequence>
<evidence type="ECO:0000256" key="8">
    <source>
        <dbReference type="ARBA" id="ARBA00023098"/>
    </source>
</evidence>
<proteinExistence type="predicted"/>
<dbReference type="CDD" id="cd04036">
    <property type="entry name" value="C2_cPLA2"/>
    <property type="match status" value="1"/>
</dbReference>
<feature type="domain" description="C2" evidence="11">
    <location>
        <begin position="11"/>
        <end position="134"/>
    </location>
</feature>
<keyword evidence="8 9" id="KW-0443">Lipid metabolism</keyword>
<keyword evidence="5 9" id="KW-0378">Hydrolase</keyword>
<dbReference type="Pfam" id="PF01735">
    <property type="entry name" value="PLA2_B"/>
    <property type="match status" value="1"/>
</dbReference>
<dbReference type="GO" id="GO:0005544">
    <property type="term" value="F:calcium-dependent phospholipid binding"/>
    <property type="evidence" value="ECO:0007669"/>
    <property type="project" value="TreeGrafter"/>
</dbReference>
<dbReference type="SUPFAM" id="SSF52151">
    <property type="entry name" value="FabD/lysophospholipase-like"/>
    <property type="match status" value="1"/>
</dbReference>
<dbReference type="GO" id="GO:0047498">
    <property type="term" value="F:calcium-dependent phospholipase A2 activity"/>
    <property type="evidence" value="ECO:0007669"/>
    <property type="project" value="TreeGrafter"/>
</dbReference>
<dbReference type="PROSITE" id="PS50004">
    <property type="entry name" value="C2"/>
    <property type="match status" value="1"/>
</dbReference>
<dbReference type="GO" id="GO:0005829">
    <property type="term" value="C:cytosol"/>
    <property type="evidence" value="ECO:0007669"/>
    <property type="project" value="TreeGrafter"/>
</dbReference>
<evidence type="ECO:0000313" key="13">
    <source>
        <dbReference type="EMBL" id="KAI7805104.1"/>
    </source>
</evidence>
<dbReference type="InterPro" id="IPR035892">
    <property type="entry name" value="C2_domain_sf"/>
</dbReference>
<dbReference type="AlphaFoldDB" id="A0A9W7WMV6"/>
<evidence type="ECO:0000256" key="3">
    <source>
        <dbReference type="ARBA" id="ARBA00022490"/>
    </source>
</evidence>
<dbReference type="Pfam" id="PF00168">
    <property type="entry name" value="C2"/>
    <property type="match status" value="1"/>
</dbReference>
<dbReference type="Gene3D" id="3.40.1090.10">
    <property type="entry name" value="Cytosolic phospholipase A2 catalytic domain"/>
    <property type="match status" value="1"/>
</dbReference>
<keyword evidence="3 10" id="KW-0963">Cytoplasm</keyword>
<dbReference type="InterPro" id="IPR041847">
    <property type="entry name" value="C2_cPLA2"/>
</dbReference>
<dbReference type="PROSITE" id="PS51210">
    <property type="entry name" value="PLA2C"/>
    <property type="match status" value="1"/>
</dbReference>
<evidence type="ECO:0000256" key="9">
    <source>
        <dbReference type="PROSITE-ProRule" id="PRU00555"/>
    </source>
</evidence>
<keyword evidence="7 9" id="KW-0442">Lipid degradation</keyword>
<keyword evidence="6 10" id="KW-0106">Calcium</keyword>
<gene>
    <name evidence="13" type="ORF">IRJ41_024823</name>
</gene>
<dbReference type="InterPro" id="IPR016035">
    <property type="entry name" value="Acyl_Trfase/lysoPLipase"/>
</dbReference>
<feature type="domain" description="PLA2c" evidence="12">
    <location>
        <begin position="293"/>
        <end position="829"/>
    </location>
</feature>
<dbReference type="Gene3D" id="2.60.40.150">
    <property type="entry name" value="C2 domain"/>
    <property type="match status" value="1"/>
</dbReference>
<dbReference type="EC" id="3.1.1.4" evidence="2 10"/>
<evidence type="ECO:0000256" key="2">
    <source>
        <dbReference type="ARBA" id="ARBA00013278"/>
    </source>
</evidence>
<keyword evidence="4 10" id="KW-0479">Metal-binding</keyword>
<comment type="catalytic activity">
    <reaction evidence="10">
        <text>a 1,2-diacyl-sn-glycero-3-phosphocholine + H2O = a 1-acyl-sn-glycero-3-phosphocholine + a fatty acid + H(+)</text>
        <dbReference type="Rhea" id="RHEA:15801"/>
        <dbReference type="ChEBI" id="CHEBI:15377"/>
        <dbReference type="ChEBI" id="CHEBI:15378"/>
        <dbReference type="ChEBI" id="CHEBI:28868"/>
        <dbReference type="ChEBI" id="CHEBI:57643"/>
        <dbReference type="ChEBI" id="CHEBI:58168"/>
        <dbReference type="EC" id="3.1.1.4"/>
    </reaction>
</comment>
<evidence type="ECO:0000313" key="14">
    <source>
        <dbReference type="Proteomes" id="UP001059041"/>
    </source>
</evidence>
<dbReference type="PANTHER" id="PTHR10728">
    <property type="entry name" value="CYTOSOLIC PHOSPHOLIPASE A2"/>
    <property type="match status" value="1"/>
</dbReference>
<keyword evidence="14" id="KW-1185">Reference proteome</keyword>
<dbReference type="SUPFAM" id="SSF49562">
    <property type="entry name" value="C2 domain (Calcium/lipid-binding domain, CaLB)"/>
    <property type="match status" value="1"/>
</dbReference>
<feature type="non-terminal residue" evidence="13">
    <location>
        <position position="829"/>
    </location>
</feature>
<evidence type="ECO:0000256" key="4">
    <source>
        <dbReference type="ARBA" id="ARBA00022723"/>
    </source>
</evidence>
<dbReference type="PANTHER" id="PTHR10728:SF32">
    <property type="entry name" value="CYTOSOLIC PHOSPHOLIPASE A2 BETA"/>
    <property type="match status" value="1"/>
</dbReference>
<dbReference type="GO" id="GO:0005509">
    <property type="term" value="F:calcium ion binding"/>
    <property type="evidence" value="ECO:0007669"/>
    <property type="project" value="InterPro"/>
</dbReference>
<accession>A0A9W7WMV6</accession>
<dbReference type="InterPro" id="IPR000008">
    <property type="entry name" value="C2_dom"/>
</dbReference>
<dbReference type="InterPro" id="IPR002642">
    <property type="entry name" value="LysoPLipase_cat_dom"/>
</dbReference>
<name>A0A9W7WMV6_TRIRA</name>
<reference evidence="13" key="1">
    <citation type="submission" date="2021-02" db="EMBL/GenBank/DDBJ databases">
        <title>Comparative genomics reveals that relaxation of natural selection precedes convergent phenotypic evolution of cavefish.</title>
        <authorList>
            <person name="Peng Z."/>
        </authorList>
    </citation>
    <scope>NUCLEOTIDE SEQUENCE</scope>
    <source>
        <tissue evidence="13">Muscle</tissue>
    </source>
</reference>
<evidence type="ECO:0000256" key="1">
    <source>
        <dbReference type="ARBA" id="ARBA00004496"/>
    </source>
</evidence>
<evidence type="ECO:0000256" key="10">
    <source>
        <dbReference type="RuleBase" id="RU362102"/>
    </source>
</evidence>
<protein>
    <recommendedName>
        <fullName evidence="2 10">Phospholipase A2</fullName>
        <ecNumber evidence="2 10">3.1.1.4</ecNumber>
    </recommendedName>
</protein>